<reference evidence="1 2" key="1">
    <citation type="submission" date="2016-12" db="EMBL/GenBank/DDBJ databases">
        <authorList>
            <person name="Song W.-J."/>
            <person name="Kurnit D.M."/>
        </authorList>
    </citation>
    <scope>NUCLEOTIDE SEQUENCE [LARGE SCALE GENOMIC DNA]</scope>
    <source>
        <strain evidence="1 2">DSM 19599</strain>
    </source>
</reference>
<protein>
    <submittedName>
        <fullName evidence="1">Uncharacterized protein</fullName>
    </submittedName>
</protein>
<name>A0A1M7Z8E1_9HYPH</name>
<dbReference type="Pfam" id="PF19649">
    <property type="entry name" value="DUF6152"/>
    <property type="match status" value="1"/>
</dbReference>
<dbReference type="EMBL" id="FRXO01000001">
    <property type="protein sequence ID" value="SHO61040.1"/>
    <property type="molecule type" value="Genomic_DNA"/>
</dbReference>
<dbReference type="AlphaFoldDB" id="A0A1M7Z8E1"/>
<dbReference type="STRING" id="1123029.SAMN02745172_00514"/>
<proteinExistence type="predicted"/>
<dbReference type="Proteomes" id="UP000186406">
    <property type="component" value="Unassembled WGS sequence"/>
</dbReference>
<keyword evidence="2" id="KW-1185">Reference proteome</keyword>
<dbReference type="InterPro" id="IPR046150">
    <property type="entry name" value="DUF6152"/>
</dbReference>
<evidence type="ECO:0000313" key="1">
    <source>
        <dbReference type="EMBL" id="SHO61040.1"/>
    </source>
</evidence>
<evidence type="ECO:0000313" key="2">
    <source>
        <dbReference type="Proteomes" id="UP000186406"/>
    </source>
</evidence>
<gene>
    <name evidence="1" type="ORF">SAMN02745172_00514</name>
</gene>
<accession>A0A1M7Z8E1</accession>
<dbReference type="RefSeq" id="WP_073625600.1">
    <property type="nucleotide sequence ID" value="NZ_FRXO01000001.1"/>
</dbReference>
<organism evidence="1 2">
    <name type="scientific">Pseudoxanthobacter soli DSM 19599</name>
    <dbReference type="NCBI Taxonomy" id="1123029"/>
    <lineage>
        <taxon>Bacteria</taxon>
        <taxon>Pseudomonadati</taxon>
        <taxon>Pseudomonadota</taxon>
        <taxon>Alphaproteobacteria</taxon>
        <taxon>Hyphomicrobiales</taxon>
        <taxon>Segnochrobactraceae</taxon>
        <taxon>Pseudoxanthobacter</taxon>
    </lineage>
</organism>
<sequence>MVLKGKSLSIASFRPGKRAGHGSALAAGLAAALAATTAEGHHGWSWAEGEQSELVGVIETVSMAPPHPALKVRAGDGVVWQVDLGNPRQTERSGFGAESARAGDEVIVLGNRSLDAGEARMKAVRITVGGENYDMYPERIRAD</sequence>